<protein>
    <recommendedName>
        <fullName evidence="6">RxLR effector protein</fullName>
    </recommendedName>
</protein>
<evidence type="ECO:0000256" key="1">
    <source>
        <dbReference type="SAM" id="SignalP"/>
    </source>
</evidence>
<feature type="signal peptide" evidence="1">
    <location>
        <begin position="1"/>
        <end position="23"/>
    </location>
</feature>
<comment type="caution">
    <text evidence="2">The sequence shown here is derived from an EMBL/GenBank/DDBJ whole genome shotgun (WGS) entry which is preliminary data.</text>
</comment>
<evidence type="ECO:0000313" key="4">
    <source>
        <dbReference type="Proteomes" id="UP000052943"/>
    </source>
</evidence>
<evidence type="ECO:0008006" key="6">
    <source>
        <dbReference type="Google" id="ProtNLM"/>
    </source>
</evidence>
<evidence type="ECO:0000313" key="2">
    <source>
        <dbReference type="EMBL" id="KUF90249.1"/>
    </source>
</evidence>
<dbReference type="EMBL" id="LNFO01001027">
    <property type="protein sequence ID" value="KUF96229.1"/>
    <property type="molecule type" value="Genomic_DNA"/>
</dbReference>
<dbReference type="OMA" id="WFHVTAI"/>
<gene>
    <name evidence="3" type="ORF">AM587_10007457</name>
    <name evidence="2" type="ORF">AM588_10002808</name>
</gene>
<evidence type="ECO:0000313" key="3">
    <source>
        <dbReference type="EMBL" id="KUF96229.1"/>
    </source>
</evidence>
<proteinExistence type="predicted"/>
<reference evidence="4 5" key="1">
    <citation type="submission" date="2015-11" db="EMBL/GenBank/DDBJ databases">
        <title>Genomes and virulence difference between two physiological races of Phytophthora nicotianae.</title>
        <authorList>
            <person name="Liu H."/>
            <person name="Ma X."/>
            <person name="Yu H."/>
            <person name="Fang D."/>
            <person name="Li Y."/>
            <person name="Wang X."/>
            <person name="Wang W."/>
            <person name="Dong Y."/>
            <person name="Xiao B."/>
        </authorList>
    </citation>
    <scope>NUCLEOTIDE SEQUENCE [LARGE SCALE GENOMIC DNA]</scope>
    <source>
        <strain evidence="4">race 0</strain>
        <strain evidence="3">Race 0</strain>
        <strain evidence="2">Race 1</strain>
        <strain evidence="5">race 1</strain>
    </source>
</reference>
<dbReference type="Proteomes" id="UP000054636">
    <property type="component" value="Unassembled WGS sequence"/>
</dbReference>
<organism evidence="2 5">
    <name type="scientific">Phytophthora nicotianae</name>
    <name type="common">Potato buckeye rot agent</name>
    <name type="synonym">Phytophthora parasitica</name>
    <dbReference type="NCBI Taxonomy" id="4792"/>
    <lineage>
        <taxon>Eukaryota</taxon>
        <taxon>Sar</taxon>
        <taxon>Stramenopiles</taxon>
        <taxon>Oomycota</taxon>
        <taxon>Peronosporomycetes</taxon>
        <taxon>Peronosporales</taxon>
        <taxon>Peronosporaceae</taxon>
        <taxon>Phytophthora</taxon>
    </lineage>
</organism>
<name>A0A0W8D1H0_PHYNI</name>
<keyword evidence="1" id="KW-0732">Signal</keyword>
<dbReference type="EMBL" id="LNFP01000697">
    <property type="protein sequence ID" value="KUF90249.1"/>
    <property type="molecule type" value="Genomic_DNA"/>
</dbReference>
<evidence type="ECO:0000313" key="5">
    <source>
        <dbReference type="Proteomes" id="UP000054636"/>
    </source>
</evidence>
<dbReference type="AlphaFoldDB" id="A0A0W8D1H0"/>
<accession>A0A0W8D1H0</accession>
<dbReference type="Proteomes" id="UP000052943">
    <property type="component" value="Unassembled WGS sequence"/>
</dbReference>
<dbReference type="OrthoDB" id="10394217at2759"/>
<sequence>MAIYNMVLLATIAFLVNTTPLTAVHPIPRNSVAVDHPAAYADSGTLPSRRLRSTKLSDNGEERAGLFQSKVNKSIKLLKLASEGQSPASAFSALRLTMGKGNVISKSEFGTWFQYVTAITNKNDWEKATLEVLSKYHTDKALIDMIQKAKGGTRKETATQLENALFGKWFDEHFWPKDAMEKVLKVNMRDTEAKPYITRIWDAYSDYFYKRRPDLKVF</sequence>
<feature type="chain" id="PRO_5010443900" description="RxLR effector protein" evidence="1">
    <location>
        <begin position="24"/>
        <end position="218"/>
    </location>
</feature>